<sequence>MKILFFIFGLLTINACSFGGFQPPPHDHWRLHNADALFPESDPNVLTKYVDRKEKDMSDCGMDYVVGESDNEEVNLCLESKGWYLKGGPICEEKTMWNRPACIQWRKKHSKPDAKPWQ</sequence>
<gene>
    <name evidence="1" type="ORF">BV102_01243</name>
</gene>
<protein>
    <submittedName>
        <fullName evidence="1">Uncharacterized protein</fullName>
    </submittedName>
</protein>
<dbReference type="Proteomes" id="UP000238532">
    <property type="component" value="Unassembled WGS sequence"/>
</dbReference>
<dbReference type="RefSeq" id="WP_105892000.1">
    <property type="nucleotide sequence ID" value="NZ_NEBY01000256.1"/>
</dbReference>
<dbReference type="AlphaFoldDB" id="A0A2S9RP07"/>
<name>A0A2S9RP07_HAEIF</name>
<dbReference type="EMBL" id="NEBY01000256">
    <property type="protein sequence ID" value="PRJ59574.1"/>
    <property type="molecule type" value="Genomic_DNA"/>
</dbReference>
<evidence type="ECO:0000313" key="1">
    <source>
        <dbReference type="EMBL" id="PRJ59574.1"/>
    </source>
</evidence>
<accession>A0A2S9RP07</accession>
<comment type="caution">
    <text evidence="1">The sequence shown here is derived from an EMBL/GenBank/DDBJ whole genome shotgun (WGS) entry which is preliminary data.</text>
</comment>
<proteinExistence type="predicted"/>
<evidence type="ECO:0000313" key="2">
    <source>
        <dbReference type="Proteomes" id="UP000238532"/>
    </source>
</evidence>
<reference evidence="1 2" key="1">
    <citation type="submission" date="2017-04" db="EMBL/GenBank/DDBJ databases">
        <title>Haemophilus influenzae in COPD genome sequencing project.</title>
        <authorList>
            <person name="Murphy T.F."/>
            <person name="Kong Y."/>
            <person name="Nadendla S."/>
            <person name="Tettelin H."/>
            <person name="Pettigrew M."/>
        </authorList>
    </citation>
    <scope>NUCLEOTIDE SEQUENCE [LARGE SCALE GENOMIC DNA]</scope>
    <source>
        <strain evidence="1 2">56P127H1</strain>
    </source>
</reference>
<organism evidence="1 2">
    <name type="scientific">Haemophilus influenzae</name>
    <dbReference type="NCBI Taxonomy" id="727"/>
    <lineage>
        <taxon>Bacteria</taxon>
        <taxon>Pseudomonadati</taxon>
        <taxon>Pseudomonadota</taxon>
        <taxon>Gammaproteobacteria</taxon>
        <taxon>Pasteurellales</taxon>
        <taxon>Pasteurellaceae</taxon>
        <taxon>Haemophilus</taxon>
    </lineage>
</organism>